<protein>
    <submittedName>
        <fullName evidence="2">Uncharacterized protein</fullName>
    </submittedName>
</protein>
<accession>A0A177WY87</accession>
<dbReference type="OrthoDB" id="2158148at2759"/>
<evidence type="ECO:0000313" key="3">
    <source>
        <dbReference type="Proteomes" id="UP000077115"/>
    </source>
</evidence>
<proteinExistence type="predicted"/>
<feature type="region of interest" description="Disordered" evidence="1">
    <location>
        <begin position="1"/>
        <end position="22"/>
    </location>
</feature>
<evidence type="ECO:0000256" key="1">
    <source>
        <dbReference type="SAM" id="MobiDB-lite"/>
    </source>
</evidence>
<gene>
    <name evidence="2" type="ORF">BDEG_27696</name>
</gene>
<evidence type="ECO:0000313" key="2">
    <source>
        <dbReference type="EMBL" id="OAJ44471.1"/>
    </source>
</evidence>
<reference evidence="2 3" key="2">
    <citation type="submission" date="2016-05" db="EMBL/GenBank/DDBJ databases">
        <title>Lineage-specific infection strategies underlie the spectrum of fungal disease in amphibians.</title>
        <authorList>
            <person name="Cuomo C.A."/>
            <person name="Farrer R.A."/>
            <person name="James T."/>
            <person name="Longcore J."/>
            <person name="Birren B."/>
        </authorList>
    </citation>
    <scope>NUCLEOTIDE SEQUENCE [LARGE SCALE GENOMIC DNA]</scope>
    <source>
        <strain evidence="2 3">JEL423</strain>
    </source>
</reference>
<dbReference type="EMBL" id="DS022312">
    <property type="protein sequence ID" value="OAJ44471.1"/>
    <property type="molecule type" value="Genomic_DNA"/>
</dbReference>
<dbReference type="VEuPathDB" id="FungiDB:BDEG_27696"/>
<dbReference type="AlphaFoldDB" id="A0A177WY87"/>
<organism evidence="2 3">
    <name type="scientific">Batrachochytrium dendrobatidis (strain JEL423)</name>
    <dbReference type="NCBI Taxonomy" id="403673"/>
    <lineage>
        <taxon>Eukaryota</taxon>
        <taxon>Fungi</taxon>
        <taxon>Fungi incertae sedis</taxon>
        <taxon>Chytridiomycota</taxon>
        <taxon>Chytridiomycota incertae sedis</taxon>
        <taxon>Chytridiomycetes</taxon>
        <taxon>Rhizophydiales</taxon>
        <taxon>Rhizophydiales incertae sedis</taxon>
        <taxon>Batrachochytrium</taxon>
    </lineage>
</organism>
<reference evidence="2 3" key="1">
    <citation type="submission" date="2006-10" db="EMBL/GenBank/DDBJ databases">
        <title>The Genome Sequence of Batrachochytrium dendrobatidis JEL423.</title>
        <authorList>
            <consortium name="The Broad Institute Genome Sequencing Platform"/>
            <person name="Birren B."/>
            <person name="Lander E."/>
            <person name="Galagan J."/>
            <person name="Cuomo C."/>
            <person name="Devon K."/>
            <person name="Jaffe D."/>
            <person name="Butler J."/>
            <person name="Alvarez P."/>
            <person name="Gnerre S."/>
            <person name="Grabherr M."/>
            <person name="Kleber M."/>
            <person name="Mauceli E."/>
            <person name="Brockman W."/>
            <person name="Young S."/>
            <person name="LaButti K."/>
            <person name="Sykes S."/>
            <person name="DeCaprio D."/>
            <person name="Crawford M."/>
            <person name="Koehrsen M."/>
            <person name="Engels R."/>
            <person name="Montgomery P."/>
            <person name="Pearson M."/>
            <person name="Howarth C."/>
            <person name="Larson L."/>
            <person name="White J."/>
            <person name="O'Leary S."/>
            <person name="Kodira C."/>
            <person name="Zeng Q."/>
            <person name="Yandava C."/>
            <person name="Alvarado L."/>
            <person name="Longcore J."/>
            <person name="James T."/>
        </authorList>
    </citation>
    <scope>NUCLEOTIDE SEQUENCE [LARGE SCALE GENOMIC DNA]</scope>
    <source>
        <strain evidence="2 3">JEL423</strain>
    </source>
</reference>
<name>A0A177WY87_BATDL</name>
<sequence length="394" mass="44453">MHQKKSSCVSPVQSPSPPNSVQEVANSVQSMDKRFGTTFESWIKSEKNISYICTFKRSLFDRYIKTDPQQTIYALKWMIEGWSIASVSEVVLKLYYAMKIDSPEFGRIVGAVVDEWNIPEIIGLVNVLLIGENADTAAKFIVYLTDQCRQTSIKSTLNVSVKRDWRSSDRVQLVREVATTLRWKTTFLQSFLACYVSQCISDSDRQKGIMDSVIQEFDDLQAIATFNQFARQLACNANISLDKIPTSNNLSTNDSIEYVENVDRGSTLDPPVSQHIQDCPTLDNRFTHDRSHNVLQPTVQQPLAKSPTFQPSTHDLTLPSPPECAPISFMSPLDSLRSRRSQSRIALFTMLFEIVLAEIELDELEKSMTQLGRGMLVHMVANALQQHAESDVKA</sequence>
<dbReference type="Proteomes" id="UP000077115">
    <property type="component" value="Unassembled WGS sequence"/>
</dbReference>